<organism evidence="1 2">
    <name type="scientific">Budvicia aquatica</name>
    <dbReference type="NCBI Taxonomy" id="82979"/>
    <lineage>
        <taxon>Bacteria</taxon>
        <taxon>Pseudomonadati</taxon>
        <taxon>Pseudomonadota</taxon>
        <taxon>Gammaproteobacteria</taxon>
        <taxon>Enterobacterales</taxon>
        <taxon>Budviciaceae</taxon>
        <taxon>Budvicia</taxon>
    </lineage>
</organism>
<dbReference type="EMBL" id="PDDX01000001">
    <property type="protein sequence ID" value="PHI32502.1"/>
    <property type="molecule type" value="Genomic_DNA"/>
</dbReference>
<protein>
    <submittedName>
        <fullName evidence="1">Uncharacterized protein</fullName>
    </submittedName>
</protein>
<sequence length="65" mass="7521">MGIYLPYFKLHLCWLRSLARITYLSKLIGTRSLAAAMQLELFWVYTYRTSSCIFVGCVHSPESLT</sequence>
<keyword evidence="2" id="KW-1185">Reference proteome</keyword>
<dbReference type="Proteomes" id="UP000224974">
    <property type="component" value="Unassembled WGS sequence"/>
</dbReference>
<name>A0A2C6DVZ3_9GAMM</name>
<gene>
    <name evidence="1" type="ORF">CRN84_25920</name>
</gene>
<evidence type="ECO:0000313" key="1">
    <source>
        <dbReference type="EMBL" id="PHI32502.1"/>
    </source>
</evidence>
<reference evidence="2" key="1">
    <citation type="submission" date="2017-09" db="EMBL/GenBank/DDBJ databases">
        <title>FDA dAtabase for Regulatory Grade micrObial Sequences (FDA-ARGOS): Supporting development and validation of Infectious Disease Dx tests.</title>
        <authorList>
            <person name="Minogue T."/>
            <person name="Wolcott M."/>
            <person name="Wasieloski L."/>
            <person name="Aguilar W."/>
            <person name="Moore D."/>
            <person name="Tallon L."/>
            <person name="Sadzewicz L."/>
            <person name="Ott S."/>
            <person name="Zhao X."/>
            <person name="Nagaraj S."/>
            <person name="Vavikolanu K."/>
            <person name="Aluvathingal J."/>
            <person name="Nadendla S."/>
            <person name="Sichtig H."/>
        </authorList>
    </citation>
    <scope>NUCLEOTIDE SEQUENCE [LARGE SCALE GENOMIC DNA]</scope>
    <source>
        <strain evidence="2">FDAARGOS_387</strain>
    </source>
</reference>
<proteinExistence type="predicted"/>
<comment type="caution">
    <text evidence="1">The sequence shown here is derived from an EMBL/GenBank/DDBJ whole genome shotgun (WGS) entry which is preliminary data.</text>
</comment>
<accession>A0A2C6DVZ3</accession>
<evidence type="ECO:0000313" key="2">
    <source>
        <dbReference type="Proteomes" id="UP000224974"/>
    </source>
</evidence>
<dbReference type="AlphaFoldDB" id="A0A2C6DVZ3"/>